<feature type="compositionally biased region" description="Basic and acidic residues" evidence="1">
    <location>
        <begin position="366"/>
        <end position="381"/>
    </location>
</feature>
<dbReference type="Gramene" id="OMO84466">
    <property type="protein sequence ID" value="OMO84466"/>
    <property type="gene ID" value="CCACVL1_10808"/>
</dbReference>
<dbReference type="EMBL" id="AWWV01009724">
    <property type="protein sequence ID" value="OMO84466.1"/>
    <property type="molecule type" value="Genomic_DNA"/>
</dbReference>
<dbReference type="OMA" id="KFPNSYW"/>
<dbReference type="PANTHER" id="PTHR31499:SF80">
    <property type="entry name" value="HTH MYB-TYPE DOMAIN-CONTAINING PROTEIN"/>
    <property type="match status" value="1"/>
</dbReference>
<name>A0A1R3IPG6_COCAP</name>
<evidence type="ECO:0000313" key="4">
    <source>
        <dbReference type="Proteomes" id="UP000188268"/>
    </source>
</evidence>
<organism evidence="3 4">
    <name type="scientific">Corchorus capsularis</name>
    <name type="common">Jute</name>
    <dbReference type="NCBI Taxonomy" id="210143"/>
    <lineage>
        <taxon>Eukaryota</taxon>
        <taxon>Viridiplantae</taxon>
        <taxon>Streptophyta</taxon>
        <taxon>Embryophyta</taxon>
        <taxon>Tracheophyta</taxon>
        <taxon>Spermatophyta</taxon>
        <taxon>Magnoliopsida</taxon>
        <taxon>eudicotyledons</taxon>
        <taxon>Gunneridae</taxon>
        <taxon>Pentapetalae</taxon>
        <taxon>rosids</taxon>
        <taxon>malvids</taxon>
        <taxon>Malvales</taxon>
        <taxon>Malvaceae</taxon>
        <taxon>Grewioideae</taxon>
        <taxon>Apeibeae</taxon>
        <taxon>Corchorus</taxon>
    </lineage>
</organism>
<feature type="compositionally biased region" description="Polar residues" evidence="1">
    <location>
        <begin position="36"/>
        <end position="61"/>
    </location>
</feature>
<feature type="compositionally biased region" description="Basic and acidic residues" evidence="1">
    <location>
        <begin position="311"/>
        <end position="320"/>
    </location>
</feature>
<dbReference type="STRING" id="210143.A0A1R3IPG6"/>
<keyword evidence="4" id="KW-1185">Reference proteome</keyword>
<proteinExistence type="predicted"/>
<feature type="region of interest" description="Disordered" evidence="1">
    <location>
        <begin position="198"/>
        <end position="221"/>
    </location>
</feature>
<dbReference type="Pfam" id="PF14379">
    <property type="entry name" value="Myb_CC_LHEQLE"/>
    <property type="match status" value="1"/>
</dbReference>
<reference evidence="3 4" key="1">
    <citation type="submission" date="2013-09" db="EMBL/GenBank/DDBJ databases">
        <title>Corchorus capsularis genome sequencing.</title>
        <authorList>
            <person name="Alam M."/>
            <person name="Haque M.S."/>
            <person name="Islam M.S."/>
            <person name="Emdad E.M."/>
            <person name="Islam M.M."/>
            <person name="Ahmed B."/>
            <person name="Halim A."/>
            <person name="Hossen Q.M.M."/>
            <person name="Hossain M.Z."/>
            <person name="Ahmed R."/>
            <person name="Khan M.M."/>
            <person name="Islam R."/>
            <person name="Rashid M.M."/>
            <person name="Khan S.A."/>
            <person name="Rahman M.S."/>
            <person name="Alam M."/>
        </authorList>
    </citation>
    <scope>NUCLEOTIDE SEQUENCE [LARGE SCALE GENOMIC DNA]</scope>
    <source>
        <strain evidence="4">cv. CVL-1</strain>
        <tissue evidence="3">Whole seedling</tissue>
    </source>
</reference>
<dbReference type="GO" id="GO:0003700">
    <property type="term" value="F:DNA-binding transcription factor activity"/>
    <property type="evidence" value="ECO:0007669"/>
    <property type="project" value="InterPro"/>
</dbReference>
<gene>
    <name evidence="3" type="ORF">CCACVL1_10808</name>
</gene>
<dbReference type="OrthoDB" id="551907at2759"/>
<feature type="domain" description="MYB-CC type transcription factor LHEQLE-containing" evidence="2">
    <location>
        <begin position="270"/>
        <end position="315"/>
    </location>
</feature>
<dbReference type="Proteomes" id="UP000188268">
    <property type="component" value="Unassembled WGS sequence"/>
</dbReference>
<dbReference type="InterPro" id="IPR046955">
    <property type="entry name" value="PHR1-like"/>
</dbReference>
<dbReference type="InterPro" id="IPR025756">
    <property type="entry name" value="Myb_CC_LHEQLE"/>
</dbReference>
<feature type="compositionally biased region" description="Basic and acidic residues" evidence="1">
    <location>
        <begin position="345"/>
        <end position="358"/>
    </location>
</feature>
<protein>
    <recommendedName>
        <fullName evidence="2">MYB-CC type transcription factor LHEQLE-containing domain-containing protein</fullName>
    </recommendedName>
</protein>
<dbReference type="AlphaFoldDB" id="A0A1R3IPG6"/>
<feature type="region of interest" description="Disordered" evidence="1">
    <location>
        <begin position="311"/>
        <end position="409"/>
    </location>
</feature>
<dbReference type="Gene3D" id="1.10.10.60">
    <property type="entry name" value="Homeodomain-like"/>
    <property type="match status" value="1"/>
</dbReference>
<accession>A0A1R3IPG6</accession>
<feature type="region of interest" description="Disordered" evidence="1">
    <location>
        <begin position="16"/>
        <end position="61"/>
    </location>
</feature>
<sequence length="409" mass="45075">MSSSFPALRNHFKERYPKLPDSFQASAGGELMKNSRLPQESSLAPGNGTLGNSFSSPSMPTNVMHASVLSHDRPSQHPAFISQSSTNLASLSPIDSSYLDQSTALINQPQENKDVSWSIDQLQDFLDLTENAAVPNGLLESSTGVMASEDQNKRAGWQEWADRLVSVGDALDPDWSKFLDNTNASDPKLKLLKPSGDISMQQPRFHHNQPAPHGELSAPPTKSRMRWTPELHEAFVEAVTQLGGGERTSEKDLTSIEDMKSLDLKATIGITEALRLQMEVQKQLHEQLEIQRNLQLRIEEQGRYLQKMFEKQKKMEDERGSAPSSALDDLPAILPSSMHTSCMNDKSKALEPVHEKTGTDTGNASARKEEIPQDVSRKQKASETGPANCVGTDDDESGSSLSKRARTEK</sequence>
<evidence type="ECO:0000259" key="2">
    <source>
        <dbReference type="Pfam" id="PF14379"/>
    </source>
</evidence>
<evidence type="ECO:0000313" key="3">
    <source>
        <dbReference type="EMBL" id="OMO84466.1"/>
    </source>
</evidence>
<dbReference type="PANTHER" id="PTHR31499">
    <property type="entry name" value="MYB FAMILY TRANSCRIPTION FACTOR PHL11"/>
    <property type="match status" value="1"/>
</dbReference>
<evidence type="ECO:0000256" key="1">
    <source>
        <dbReference type="SAM" id="MobiDB-lite"/>
    </source>
</evidence>
<comment type="caution">
    <text evidence="3">The sequence shown here is derived from an EMBL/GenBank/DDBJ whole genome shotgun (WGS) entry which is preliminary data.</text>
</comment>